<reference evidence="8 9" key="1">
    <citation type="submission" date="2018-05" db="EMBL/GenBank/DDBJ databases">
        <title>Paenibacillus flagellatus sp. nov., isolated from selenium mineral soil.</title>
        <authorList>
            <person name="Dai X."/>
        </authorList>
    </citation>
    <scope>NUCLEOTIDE SEQUENCE [LARGE SCALE GENOMIC DNA]</scope>
    <source>
        <strain evidence="8 9">DXL2</strain>
    </source>
</reference>
<keyword evidence="3" id="KW-0378">Hydrolase</keyword>
<dbReference type="PROSITE" id="PS51935">
    <property type="entry name" value="NLPC_P60"/>
    <property type="match status" value="1"/>
</dbReference>
<proteinExistence type="inferred from homology"/>
<dbReference type="GO" id="GO:0008234">
    <property type="term" value="F:cysteine-type peptidase activity"/>
    <property type="evidence" value="ECO:0007669"/>
    <property type="project" value="UniProtKB-KW"/>
</dbReference>
<evidence type="ECO:0000256" key="2">
    <source>
        <dbReference type="ARBA" id="ARBA00022670"/>
    </source>
</evidence>
<dbReference type="PANTHER" id="PTHR47053:SF1">
    <property type="entry name" value="MUREIN DD-ENDOPEPTIDASE MEPH-RELATED"/>
    <property type="match status" value="1"/>
</dbReference>
<dbReference type="EMBL" id="QJVJ01000004">
    <property type="protein sequence ID" value="PYI55131.1"/>
    <property type="molecule type" value="Genomic_DNA"/>
</dbReference>
<evidence type="ECO:0000256" key="1">
    <source>
        <dbReference type="ARBA" id="ARBA00007074"/>
    </source>
</evidence>
<dbReference type="Pfam" id="PF00877">
    <property type="entry name" value="NLPC_P60"/>
    <property type="match status" value="1"/>
</dbReference>
<evidence type="ECO:0000313" key="8">
    <source>
        <dbReference type="EMBL" id="PYI55131.1"/>
    </source>
</evidence>
<dbReference type="AlphaFoldDB" id="A0A2V5K6U8"/>
<name>A0A2V5K6U8_9BACL</name>
<evidence type="ECO:0000256" key="3">
    <source>
        <dbReference type="ARBA" id="ARBA00022801"/>
    </source>
</evidence>
<feature type="domain" description="SH3b" evidence="6">
    <location>
        <begin position="99"/>
        <end position="168"/>
    </location>
</feature>
<dbReference type="PANTHER" id="PTHR47053">
    <property type="entry name" value="MUREIN DD-ENDOPEPTIDASE MEPH-RELATED"/>
    <property type="match status" value="1"/>
</dbReference>
<keyword evidence="4" id="KW-0788">Thiol protease</keyword>
<sequence>MKLLADKGTIASGGDEMKKRMISLISAAAITLTMSTSAWASPGTVERSVNLRSAPSTDSSVYQTLKPGTAVDIISQVNSYWYKISVGGKVGYASTDYISGSASSGGTTATIERGVNFRSAPSTDSRVYRLLKAGTQVQVLEKVNSYWLHISVDGQTGYVSTDYVSGGSSPAPAPNPSPSVPSSAKADRIIAHAQALIGKVRYDFGVNRPTSVMDCSAFTKYVFGLEGVSMKWGTRFQKDMGSFVSKSSLQKGDLVFFWTGTRGVISHVGIYMGNGQFIHNSPSFDGVGTSSLNSGYWEDHYVTARRVL</sequence>
<evidence type="ECO:0000259" key="6">
    <source>
        <dbReference type="PROSITE" id="PS51781"/>
    </source>
</evidence>
<feature type="region of interest" description="Disordered" evidence="5">
    <location>
        <begin position="163"/>
        <end position="183"/>
    </location>
</feature>
<dbReference type="Gene3D" id="2.30.30.40">
    <property type="entry name" value="SH3 Domains"/>
    <property type="match status" value="2"/>
</dbReference>
<dbReference type="SUPFAM" id="SSF54001">
    <property type="entry name" value="Cysteine proteinases"/>
    <property type="match status" value="1"/>
</dbReference>
<dbReference type="Proteomes" id="UP000247476">
    <property type="component" value="Unassembled WGS sequence"/>
</dbReference>
<dbReference type="GO" id="GO:0006508">
    <property type="term" value="P:proteolysis"/>
    <property type="evidence" value="ECO:0007669"/>
    <property type="project" value="UniProtKB-KW"/>
</dbReference>
<comment type="caution">
    <text evidence="8">The sequence shown here is derived from an EMBL/GenBank/DDBJ whole genome shotgun (WGS) entry which is preliminary data.</text>
</comment>
<dbReference type="InterPro" id="IPR038765">
    <property type="entry name" value="Papain-like_cys_pep_sf"/>
</dbReference>
<dbReference type="InterPro" id="IPR051202">
    <property type="entry name" value="Peptidase_C40"/>
</dbReference>
<comment type="similarity">
    <text evidence="1">Belongs to the peptidase C40 family.</text>
</comment>
<evidence type="ECO:0008006" key="10">
    <source>
        <dbReference type="Google" id="ProtNLM"/>
    </source>
</evidence>
<dbReference type="Gene3D" id="3.90.1720.10">
    <property type="entry name" value="endopeptidase domain like (from Nostoc punctiforme)"/>
    <property type="match status" value="1"/>
</dbReference>
<dbReference type="SUPFAM" id="SSF50044">
    <property type="entry name" value="SH3-domain"/>
    <property type="match status" value="1"/>
</dbReference>
<dbReference type="InterPro" id="IPR000064">
    <property type="entry name" value="NLP_P60_dom"/>
</dbReference>
<protein>
    <recommendedName>
        <fullName evidence="10">Hydrolase Nlp/P60</fullName>
    </recommendedName>
</protein>
<organism evidence="8 9">
    <name type="scientific">Paenibacillus flagellatus</name>
    <dbReference type="NCBI Taxonomy" id="2211139"/>
    <lineage>
        <taxon>Bacteria</taxon>
        <taxon>Bacillati</taxon>
        <taxon>Bacillota</taxon>
        <taxon>Bacilli</taxon>
        <taxon>Bacillales</taxon>
        <taxon>Paenibacillaceae</taxon>
        <taxon>Paenibacillus</taxon>
    </lineage>
</organism>
<evidence type="ECO:0000256" key="5">
    <source>
        <dbReference type="SAM" id="MobiDB-lite"/>
    </source>
</evidence>
<dbReference type="SMART" id="SM00287">
    <property type="entry name" value="SH3b"/>
    <property type="match status" value="2"/>
</dbReference>
<dbReference type="Pfam" id="PF08239">
    <property type="entry name" value="SH3_3"/>
    <property type="match status" value="2"/>
</dbReference>
<evidence type="ECO:0000259" key="7">
    <source>
        <dbReference type="PROSITE" id="PS51935"/>
    </source>
</evidence>
<evidence type="ECO:0000256" key="4">
    <source>
        <dbReference type="ARBA" id="ARBA00022807"/>
    </source>
</evidence>
<keyword evidence="2" id="KW-0645">Protease</keyword>
<dbReference type="PROSITE" id="PS51781">
    <property type="entry name" value="SH3B"/>
    <property type="match status" value="1"/>
</dbReference>
<feature type="domain" description="NlpC/P60" evidence="7">
    <location>
        <begin position="183"/>
        <end position="308"/>
    </location>
</feature>
<evidence type="ECO:0000313" key="9">
    <source>
        <dbReference type="Proteomes" id="UP000247476"/>
    </source>
</evidence>
<dbReference type="InterPro" id="IPR036028">
    <property type="entry name" value="SH3-like_dom_sf"/>
</dbReference>
<dbReference type="InterPro" id="IPR003646">
    <property type="entry name" value="SH3-like_bac-type"/>
</dbReference>
<gene>
    <name evidence="8" type="ORF">DLM86_11430</name>
</gene>
<accession>A0A2V5K6U8</accession>
<keyword evidence="9" id="KW-1185">Reference proteome</keyword>